<name>A0A2I0HMY4_PUNGR</name>
<dbReference type="AlphaFoldDB" id="A0A2I0HMY4"/>
<keyword evidence="2" id="KW-1185">Reference proteome</keyword>
<dbReference type="Proteomes" id="UP000233551">
    <property type="component" value="Unassembled WGS sequence"/>
</dbReference>
<dbReference type="EMBL" id="PGOL01007474">
    <property type="protein sequence ID" value="PKI32646.1"/>
    <property type="molecule type" value="Genomic_DNA"/>
</dbReference>
<sequence>MTPTGELVASFKAPTVGHLTSSSLQAQIQRMCIELVIEYFAFLEPQPMQQKDLIQGQWIPPQYAWAKLNSDGSHAFREVNSVADYLARMARDDLQSQQVVVYFITLPVGVSDRIILGQMGSINTPTVFTNRDFSVNPD</sequence>
<evidence type="ECO:0000313" key="2">
    <source>
        <dbReference type="Proteomes" id="UP000233551"/>
    </source>
</evidence>
<gene>
    <name evidence="1" type="ORF">CRG98_046956</name>
</gene>
<protein>
    <submittedName>
        <fullName evidence="1">Uncharacterized protein</fullName>
    </submittedName>
</protein>
<evidence type="ECO:0000313" key="1">
    <source>
        <dbReference type="EMBL" id="PKI32646.1"/>
    </source>
</evidence>
<accession>A0A2I0HMY4</accession>
<organism evidence="1 2">
    <name type="scientific">Punica granatum</name>
    <name type="common">Pomegranate</name>
    <dbReference type="NCBI Taxonomy" id="22663"/>
    <lineage>
        <taxon>Eukaryota</taxon>
        <taxon>Viridiplantae</taxon>
        <taxon>Streptophyta</taxon>
        <taxon>Embryophyta</taxon>
        <taxon>Tracheophyta</taxon>
        <taxon>Spermatophyta</taxon>
        <taxon>Magnoliopsida</taxon>
        <taxon>eudicotyledons</taxon>
        <taxon>Gunneridae</taxon>
        <taxon>Pentapetalae</taxon>
        <taxon>rosids</taxon>
        <taxon>malvids</taxon>
        <taxon>Myrtales</taxon>
        <taxon>Lythraceae</taxon>
        <taxon>Punica</taxon>
    </lineage>
</organism>
<reference evidence="1 2" key="1">
    <citation type="submission" date="2017-11" db="EMBL/GenBank/DDBJ databases">
        <title>De-novo sequencing of pomegranate (Punica granatum L.) genome.</title>
        <authorList>
            <person name="Akparov Z."/>
            <person name="Amiraslanov A."/>
            <person name="Hajiyeva S."/>
            <person name="Abbasov M."/>
            <person name="Kaur K."/>
            <person name="Hamwieh A."/>
            <person name="Solovyev V."/>
            <person name="Salamov A."/>
            <person name="Braich B."/>
            <person name="Kosarev P."/>
            <person name="Mahmoud A."/>
            <person name="Hajiyev E."/>
            <person name="Babayeva S."/>
            <person name="Izzatullayeva V."/>
            <person name="Mammadov A."/>
            <person name="Mammadov A."/>
            <person name="Sharifova S."/>
            <person name="Ojaghi J."/>
            <person name="Eynullazada K."/>
            <person name="Bayramov B."/>
            <person name="Abdulazimova A."/>
            <person name="Shahmuradov I."/>
        </authorList>
    </citation>
    <scope>NUCLEOTIDE SEQUENCE [LARGE SCALE GENOMIC DNA]</scope>
    <source>
        <strain evidence="2">cv. AG2017</strain>
        <tissue evidence="1">Leaf</tissue>
    </source>
</reference>
<proteinExistence type="predicted"/>
<comment type="caution">
    <text evidence="1">The sequence shown here is derived from an EMBL/GenBank/DDBJ whole genome shotgun (WGS) entry which is preliminary data.</text>
</comment>